<proteinExistence type="inferred from homology"/>
<dbReference type="CDD" id="cd06261">
    <property type="entry name" value="TM_PBP2"/>
    <property type="match status" value="1"/>
</dbReference>
<dbReference type="InterPro" id="IPR050366">
    <property type="entry name" value="BP-dependent_transpt_permease"/>
</dbReference>
<comment type="similarity">
    <text evidence="7">Belongs to the binding-protein-dependent transport system permease family.</text>
</comment>
<gene>
    <name evidence="9" type="ORF">Dsi01nite_060510</name>
</gene>
<comment type="subcellular location">
    <subcellularLocation>
        <location evidence="1 7">Cell membrane</location>
        <topology evidence="1 7">Multi-pass membrane protein</topology>
    </subcellularLocation>
</comment>
<feature type="transmembrane region" description="Helical" evidence="7">
    <location>
        <begin position="93"/>
        <end position="115"/>
    </location>
</feature>
<evidence type="ECO:0000259" key="8">
    <source>
        <dbReference type="PROSITE" id="PS50928"/>
    </source>
</evidence>
<feature type="transmembrane region" description="Helical" evidence="7">
    <location>
        <begin position="122"/>
        <end position="145"/>
    </location>
</feature>
<dbReference type="InterPro" id="IPR000515">
    <property type="entry name" value="MetI-like"/>
</dbReference>
<dbReference type="Gene3D" id="1.10.3720.10">
    <property type="entry name" value="MetI-like"/>
    <property type="match status" value="1"/>
</dbReference>
<dbReference type="PROSITE" id="PS50928">
    <property type="entry name" value="ABC_TM1"/>
    <property type="match status" value="1"/>
</dbReference>
<evidence type="ECO:0000256" key="4">
    <source>
        <dbReference type="ARBA" id="ARBA00022692"/>
    </source>
</evidence>
<evidence type="ECO:0000256" key="6">
    <source>
        <dbReference type="ARBA" id="ARBA00023136"/>
    </source>
</evidence>
<keyword evidence="10" id="KW-1185">Reference proteome</keyword>
<feature type="transmembrane region" description="Helical" evidence="7">
    <location>
        <begin position="29"/>
        <end position="50"/>
    </location>
</feature>
<sequence length="304" mass="32024">MTQLVTAETAVAVDVAAARSRPHWIRPKSVIGGVIILAVVLFAVVGPFFVQDPHAVSSDGLTGPSAAHLLGTTNTGTDVLAQLAYGARGSLTIGILVAVLITILTSVFGVAGAYVGGAVDDAFSLLSNVLLVIPGLPLMIIIGAYVQHKSLWMVALVIALTGWAGGARVLRAQTLSLRSRDYVSASRVAGEKMWRILLVEIFPNLLPVLSSGFVFGVVGAILAEAGLSYIGIGASDSITWGTMLASAQAGQALLLGAWWWFVPPGVLIAVLGCGFALVNFALDEVINPRLRTYRMPRQDRQERR</sequence>
<evidence type="ECO:0000256" key="5">
    <source>
        <dbReference type="ARBA" id="ARBA00022989"/>
    </source>
</evidence>
<dbReference type="SUPFAM" id="SSF161098">
    <property type="entry name" value="MetI-like"/>
    <property type="match status" value="1"/>
</dbReference>
<protein>
    <recommendedName>
        <fullName evidence="8">ABC transmembrane type-1 domain-containing protein</fullName>
    </recommendedName>
</protein>
<name>A0A919UDV5_9ACTN</name>
<feature type="transmembrane region" description="Helical" evidence="7">
    <location>
        <begin position="201"/>
        <end position="223"/>
    </location>
</feature>
<dbReference type="PANTHER" id="PTHR43386:SF1">
    <property type="entry name" value="D,D-DIPEPTIDE TRANSPORT SYSTEM PERMEASE PROTEIN DDPC-RELATED"/>
    <property type="match status" value="1"/>
</dbReference>
<organism evidence="9 10">
    <name type="scientific">Dactylosporangium siamense</name>
    <dbReference type="NCBI Taxonomy" id="685454"/>
    <lineage>
        <taxon>Bacteria</taxon>
        <taxon>Bacillati</taxon>
        <taxon>Actinomycetota</taxon>
        <taxon>Actinomycetes</taxon>
        <taxon>Micromonosporales</taxon>
        <taxon>Micromonosporaceae</taxon>
        <taxon>Dactylosporangium</taxon>
    </lineage>
</organism>
<keyword evidence="2 7" id="KW-0813">Transport</keyword>
<comment type="caution">
    <text evidence="9">The sequence shown here is derived from an EMBL/GenBank/DDBJ whole genome shotgun (WGS) entry which is preliminary data.</text>
</comment>
<keyword evidence="4 7" id="KW-0812">Transmembrane</keyword>
<dbReference type="GO" id="GO:0005886">
    <property type="term" value="C:plasma membrane"/>
    <property type="evidence" value="ECO:0007669"/>
    <property type="project" value="UniProtKB-SubCell"/>
</dbReference>
<evidence type="ECO:0000256" key="2">
    <source>
        <dbReference type="ARBA" id="ARBA00022448"/>
    </source>
</evidence>
<dbReference type="Pfam" id="PF00528">
    <property type="entry name" value="BPD_transp_1"/>
    <property type="match status" value="1"/>
</dbReference>
<dbReference type="InterPro" id="IPR035906">
    <property type="entry name" value="MetI-like_sf"/>
</dbReference>
<evidence type="ECO:0000256" key="7">
    <source>
        <dbReference type="RuleBase" id="RU363032"/>
    </source>
</evidence>
<feature type="transmembrane region" description="Helical" evidence="7">
    <location>
        <begin position="258"/>
        <end position="282"/>
    </location>
</feature>
<dbReference type="PANTHER" id="PTHR43386">
    <property type="entry name" value="OLIGOPEPTIDE TRANSPORT SYSTEM PERMEASE PROTEIN APPC"/>
    <property type="match status" value="1"/>
</dbReference>
<keyword evidence="5 7" id="KW-1133">Transmembrane helix</keyword>
<feature type="transmembrane region" description="Helical" evidence="7">
    <location>
        <begin position="151"/>
        <end position="170"/>
    </location>
</feature>
<keyword evidence="6 7" id="KW-0472">Membrane</keyword>
<dbReference type="RefSeq" id="WP_203849723.1">
    <property type="nucleotide sequence ID" value="NZ_BAAAVW010000021.1"/>
</dbReference>
<feature type="domain" description="ABC transmembrane type-1" evidence="8">
    <location>
        <begin position="91"/>
        <end position="279"/>
    </location>
</feature>
<accession>A0A919UDV5</accession>
<evidence type="ECO:0000256" key="3">
    <source>
        <dbReference type="ARBA" id="ARBA00022475"/>
    </source>
</evidence>
<dbReference type="Proteomes" id="UP000660611">
    <property type="component" value="Unassembled WGS sequence"/>
</dbReference>
<dbReference type="EMBL" id="BONQ01000091">
    <property type="protein sequence ID" value="GIG48010.1"/>
    <property type="molecule type" value="Genomic_DNA"/>
</dbReference>
<reference evidence="9" key="1">
    <citation type="submission" date="2021-01" db="EMBL/GenBank/DDBJ databases">
        <title>Whole genome shotgun sequence of Dactylosporangium siamense NBRC 106093.</title>
        <authorList>
            <person name="Komaki H."/>
            <person name="Tamura T."/>
        </authorList>
    </citation>
    <scope>NUCLEOTIDE SEQUENCE</scope>
    <source>
        <strain evidence="9">NBRC 106093</strain>
    </source>
</reference>
<evidence type="ECO:0000256" key="1">
    <source>
        <dbReference type="ARBA" id="ARBA00004651"/>
    </source>
</evidence>
<dbReference type="GO" id="GO:0071916">
    <property type="term" value="F:dipeptide transmembrane transporter activity"/>
    <property type="evidence" value="ECO:0007669"/>
    <property type="project" value="TreeGrafter"/>
</dbReference>
<evidence type="ECO:0000313" key="9">
    <source>
        <dbReference type="EMBL" id="GIG48010.1"/>
    </source>
</evidence>
<evidence type="ECO:0000313" key="10">
    <source>
        <dbReference type="Proteomes" id="UP000660611"/>
    </source>
</evidence>
<dbReference type="AlphaFoldDB" id="A0A919UDV5"/>
<keyword evidence="3" id="KW-1003">Cell membrane</keyword>